<keyword evidence="2" id="KW-1185">Reference proteome</keyword>
<evidence type="ECO:0000313" key="1">
    <source>
        <dbReference type="EMBL" id="MBC5769401.1"/>
    </source>
</evidence>
<organism evidence="1 2">
    <name type="scientific">Dysosmobacter segnis</name>
    <dbReference type="NCBI Taxonomy" id="2763042"/>
    <lineage>
        <taxon>Bacteria</taxon>
        <taxon>Bacillati</taxon>
        <taxon>Bacillota</taxon>
        <taxon>Clostridia</taxon>
        <taxon>Eubacteriales</taxon>
        <taxon>Oscillospiraceae</taxon>
        <taxon>Dysosmobacter</taxon>
    </lineage>
</organism>
<dbReference type="Proteomes" id="UP000620327">
    <property type="component" value="Unassembled WGS sequence"/>
</dbReference>
<proteinExistence type="predicted"/>
<dbReference type="EMBL" id="JACOQI010000002">
    <property type="protein sequence ID" value="MBC5769401.1"/>
    <property type="molecule type" value="Genomic_DNA"/>
</dbReference>
<dbReference type="AlphaFoldDB" id="A0A923S6B6"/>
<comment type="caution">
    <text evidence="1">The sequence shown here is derived from an EMBL/GenBank/DDBJ whole genome shotgun (WGS) entry which is preliminary data.</text>
</comment>
<dbReference type="RefSeq" id="WP_187013761.1">
    <property type="nucleotide sequence ID" value="NZ_JACOQI010000002.1"/>
</dbReference>
<evidence type="ECO:0000313" key="2">
    <source>
        <dbReference type="Proteomes" id="UP000620327"/>
    </source>
</evidence>
<gene>
    <name evidence="1" type="ORF">H8Z83_03445</name>
</gene>
<name>A0A923S6B6_9FIRM</name>
<accession>A0A923S6B6</accession>
<protein>
    <submittedName>
        <fullName evidence="1">Uncharacterized protein</fullName>
    </submittedName>
</protein>
<reference evidence="1" key="1">
    <citation type="submission" date="2020-08" db="EMBL/GenBank/DDBJ databases">
        <title>Genome public.</title>
        <authorList>
            <person name="Liu C."/>
            <person name="Sun Q."/>
        </authorList>
    </citation>
    <scope>NUCLEOTIDE SEQUENCE</scope>
    <source>
        <strain evidence="1">BX15</strain>
    </source>
</reference>
<sequence length="134" mass="15251">MADEKKTTFADVEQKFHSMPLTKYEIPEALEAEWLSTAVADFELNLGCDLGYNEETRKFSGKLKSIAVRTLAQMMYVSYLQRELSRVMALNGIYGKDVQLTGQDATKRVTKQELDDQIAKVEVLLHRQKDPAYG</sequence>